<proteinExistence type="predicted"/>
<protein>
    <recommendedName>
        <fullName evidence="2">Glycosyltransferase RgtA/B/C/D-like domain-containing protein</fullName>
    </recommendedName>
</protein>
<feature type="transmembrane region" description="Helical" evidence="1">
    <location>
        <begin position="458"/>
        <end position="478"/>
    </location>
</feature>
<dbReference type="Proteomes" id="UP000245369">
    <property type="component" value="Chromosome"/>
</dbReference>
<feature type="transmembrane region" description="Helical" evidence="1">
    <location>
        <begin position="276"/>
        <end position="297"/>
    </location>
</feature>
<evidence type="ECO:0000313" key="4">
    <source>
        <dbReference type="Proteomes" id="UP000245369"/>
    </source>
</evidence>
<gene>
    <name evidence="3" type="ORF">DK182_03720</name>
</gene>
<dbReference type="GeneID" id="93923624"/>
<accession>A0ABM6W430</accession>
<feature type="domain" description="Glycosyltransferase RgtA/B/C/D-like" evidence="2">
    <location>
        <begin position="143"/>
        <end position="289"/>
    </location>
</feature>
<feature type="transmembrane region" description="Helical" evidence="1">
    <location>
        <begin position="484"/>
        <end position="504"/>
    </location>
</feature>
<name>A0ABM6W430_9STRE</name>
<evidence type="ECO:0000259" key="2">
    <source>
        <dbReference type="Pfam" id="PF13231"/>
    </source>
</evidence>
<keyword evidence="1" id="KW-0812">Transmembrane</keyword>
<feature type="transmembrane region" description="Helical" evidence="1">
    <location>
        <begin position="194"/>
        <end position="223"/>
    </location>
</feature>
<feature type="transmembrane region" description="Helical" evidence="1">
    <location>
        <begin position="75"/>
        <end position="94"/>
    </location>
</feature>
<organism evidence="3 4">
    <name type="scientific">Streptococcus sobrinus</name>
    <dbReference type="NCBI Taxonomy" id="1310"/>
    <lineage>
        <taxon>Bacteria</taxon>
        <taxon>Bacillati</taxon>
        <taxon>Bacillota</taxon>
        <taxon>Bacilli</taxon>
        <taxon>Lactobacillales</taxon>
        <taxon>Streptococcaceae</taxon>
        <taxon>Streptococcus</taxon>
    </lineage>
</organism>
<feature type="transmembrane region" description="Helical" evidence="1">
    <location>
        <begin position="425"/>
        <end position="446"/>
    </location>
</feature>
<sequence>MKFLSTLGQKLILVWSFLIFILFSISSLLVRTLLPMDGSEMSHFQHTNVLFYLMLLLLLVCLALLIYLSRFLKPYQLFVIGSLLYLLLGFYLIMHQNDVIRHDSLSVLEGAKAMNKGDFSQLTNWSGYLHRFPHQLGLLSFERLILYIFGLQNVKVFFWINLIMAIANNFFLWKITENIFKNDRVSKVEIILSFIFLPSIFFILFVYGLTYGLFFAIVGLYYLQVFLDKRSWSSLILSVVFLGLSDLIRSNYSILILTVLIVLLLDFLKSKSKRSIIFAVSLVLTILVMNKGVSWYYKEVSKATKIEGEPKIAWVAMGLDDQSKAYNRVAGWYDGYLENVYVQYKSDSNKIEDDSHQLIVKRLKVMQNNPGYTFNFFKNKFISTWTDSLFQSIWSGPVTKMPVENQKISGRLMSSIYESGLVYHIVYYFSALLLVLIYVSVLPFLANQWKSFKEGNGNLFLLIPLIYLSGGLIFHLIWETKSQYVYPYVYLLLPLSAFGLFLIYKQVGKYIGALLTRKNN</sequence>
<feature type="transmembrane region" description="Helical" evidence="1">
    <location>
        <begin position="235"/>
        <end position="264"/>
    </location>
</feature>
<feature type="transmembrane region" description="Helical" evidence="1">
    <location>
        <begin position="12"/>
        <end position="30"/>
    </location>
</feature>
<feature type="transmembrane region" description="Helical" evidence="1">
    <location>
        <begin position="50"/>
        <end position="68"/>
    </location>
</feature>
<feature type="transmembrane region" description="Helical" evidence="1">
    <location>
        <begin position="156"/>
        <end position="173"/>
    </location>
</feature>
<dbReference type="Pfam" id="PF13231">
    <property type="entry name" value="PMT_2"/>
    <property type="match status" value="1"/>
</dbReference>
<keyword evidence="1" id="KW-1133">Transmembrane helix</keyword>
<reference evidence="3 4" key="1">
    <citation type="submission" date="2018-05" db="EMBL/GenBank/DDBJ databases">
        <title>Complete genome sequences of Streptococcus sobrinus.</title>
        <authorList>
            <person name="Sales M."/>
            <person name="Jensen P.A."/>
        </authorList>
    </citation>
    <scope>NUCLEOTIDE SEQUENCE [LARGE SCALE GENOMIC DNA]</scope>
    <source>
        <strain evidence="3 4">SL1</strain>
    </source>
</reference>
<dbReference type="RefSeq" id="WP_002960789.1">
    <property type="nucleotide sequence ID" value="NZ_CP029490.1"/>
</dbReference>
<keyword evidence="1" id="KW-0472">Membrane</keyword>
<evidence type="ECO:0000256" key="1">
    <source>
        <dbReference type="SAM" id="Phobius"/>
    </source>
</evidence>
<keyword evidence="4" id="KW-1185">Reference proteome</keyword>
<dbReference type="InterPro" id="IPR038731">
    <property type="entry name" value="RgtA/B/C-like"/>
</dbReference>
<evidence type="ECO:0000313" key="3">
    <source>
        <dbReference type="EMBL" id="AWN20508.1"/>
    </source>
</evidence>
<dbReference type="EMBL" id="CP029490">
    <property type="protein sequence ID" value="AWN20508.1"/>
    <property type="molecule type" value="Genomic_DNA"/>
</dbReference>